<gene>
    <name evidence="2" type="ORF">STAS_31346</name>
</gene>
<keyword evidence="3" id="KW-1185">Reference proteome</keyword>
<dbReference type="PANTHER" id="PTHR14255:SF1">
    <property type="entry name" value="SULFITE EXPORTER TAUE_SAFE FAMILY PROTEIN 3"/>
    <property type="match status" value="1"/>
</dbReference>
<evidence type="ECO:0000313" key="3">
    <source>
        <dbReference type="Proteomes" id="UP000325081"/>
    </source>
</evidence>
<dbReference type="GO" id="GO:0003746">
    <property type="term" value="F:translation elongation factor activity"/>
    <property type="evidence" value="ECO:0007669"/>
    <property type="project" value="UniProtKB-KW"/>
</dbReference>
<proteinExistence type="inferred from homology"/>
<evidence type="ECO:0000313" key="2">
    <source>
        <dbReference type="EMBL" id="GER53799.1"/>
    </source>
</evidence>
<dbReference type="GO" id="GO:0031464">
    <property type="term" value="C:Cul4A-RING E3 ubiquitin ligase complex"/>
    <property type="evidence" value="ECO:0007669"/>
    <property type="project" value="TreeGrafter"/>
</dbReference>
<accession>A0A5A7R8C7</accession>
<comment type="similarity">
    <text evidence="1">Belongs to the 4-toluene sulfonate uptake permease (TSUP) (TC 2.A.102) family.</text>
</comment>
<sequence length="220" mass="24568">MSGGESLQVRLHREVVGSLSSASIFESGSRSCLKPKIGRSTISQAKSPTSDDPIARQLLSETRPWSSLPQRTSRFRVSYKCCGTSNEFQLKKFQQEQRGQVKILSQYMEFCWKIMVGTVIGFFGAALRSIGGVSEGGIFVPMPALIIEFDPKTSTAISKFERLFSKSINKSPNYVQGMLLKKMSIHRGFSTCPLIEHLTFDTVSQQLRLKITMSNTLNTR</sequence>
<dbReference type="Proteomes" id="UP000325081">
    <property type="component" value="Unassembled WGS sequence"/>
</dbReference>
<dbReference type="EMBL" id="BKCP01010737">
    <property type="protein sequence ID" value="GER53799.1"/>
    <property type="molecule type" value="Genomic_DNA"/>
</dbReference>
<organism evidence="2 3">
    <name type="scientific">Striga asiatica</name>
    <name type="common">Asiatic witchweed</name>
    <name type="synonym">Buchnera asiatica</name>
    <dbReference type="NCBI Taxonomy" id="4170"/>
    <lineage>
        <taxon>Eukaryota</taxon>
        <taxon>Viridiplantae</taxon>
        <taxon>Streptophyta</taxon>
        <taxon>Embryophyta</taxon>
        <taxon>Tracheophyta</taxon>
        <taxon>Spermatophyta</taxon>
        <taxon>Magnoliopsida</taxon>
        <taxon>eudicotyledons</taxon>
        <taxon>Gunneridae</taxon>
        <taxon>Pentapetalae</taxon>
        <taxon>asterids</taxon>
        <taxon>lamiids</taxon>
        <taxon>Lamiales</taxon>
        <taxon>Orobanchaceae</taxon>
        <taxon>Buchnereae</taxon>
        <taxon>Striga</taxon>
    </lineage>
</organism>
<evidence type="ECO:0000256" key="1">
    <source>
        <dbReference type="ARBA" id="ARBA00009142"/>
    </source>
</evidence>
<keyword evidence="2" id="KW-0251">Elongation factor</keyword>
<keyword evidence="2" id="KW-0648">Protein biosynthesis</keyword>
<dbReference type="PANTHER" id="PTHR14255">
    <property type="entry name" value="CEREBLON"/>
    <property type="match status" value="1"/>
</dbReference>
<comment type="caution">
    <text evidence="2">The sequence shown here is derived from an EMBL/GenBank/DDBJ whole genome shotgun (WGS) entry which is preliminary data.</text>
</comment>
<dbReference type="AlphaFoldDB" id="A0A5A7R8C7"/>
<reference evidence="3" key="1">
    <citation type="journal article" date="2019" name="Curr. Biol.">
        <title>Genome Sequence of Striga asiatica Provides Insight into the Evolution of Plant Parasitism.</title>
        <authorList>
            <person name="Yoshida S."/>
            <person name="Kim S."/>
            <person name="Wafula E.K."/>
            <person name="Tanskanen J."/>
            <person name="Kim Y.M."/>
            <person name="Honaas L."/>
            <person name="Yang Z."/>
            <person name="Spallek T."/>
            <person name="Conn C.E."/>
            <person name="Ichihashi Y."/>
            <person name="Cheong K."/>
            <person name="Cui S."/>
            <person name="Der J.P."/>
            <person name="Gundlach H."/>
            <person name="Jiao Y."/>
            <person name="Hori C."/>
            <person name="Ishida J.K."/>
            <person name="Kasahara H."/>
            <person name="Kiba T."/>
            <person name="Kim M.S."/>
            <person name="Koo N."/>
            <person name="Laohavisit A."/>
            <person name="Lee Y.H."/>
            <person name="Lumba S."/>
            <person name="McCourt P."/>
            <person name="Mortimer J.C."/>
            <person name="Mutuku J.M."/>
            <person name="Nomura T."/>
            <person name="Sasaki-Sekimoto Y."/>
            <person name="Seto Y."/>
            <person name="Wang Y."/>
            <person name="Wakatake T."/>
            <person name="Sakakibara H."/>
            <person name="Demura T."/>
            <person name="Yamaguchi S."/>
            <person name="Yoneyama K."/>
            <person name="Manabe R.I."/>
            <person name="Nelson D.C."/>
            <person name="Schulman A.H."/>
            <person name="Timko M.P."/>
            <person name="dePamphilis C.W."/>
            <person name="Choi D."/>
            <person name="Shirasu K."/>
        </authorList>
    </citation>
    <scope>NUCLEOTIDE SEQUENCE [LARGE SCALE GENOMIC DNA]</scope>
    <source>
        <strain evidence="3">cv. UVA1</strain>
    </source>
</reference>
<name>A0A5A7R8C7_STRAF</name>
<protein>
    <submittedName>
        <fullName evidence="2">Elongation factor G</fullName>
    </submittedName>
</protein>
<dbReference type="GO" id="GO:0016567">
    <property type="term" value="P:protein ubiquitination"/>
    <property type="evidence" value="ECO:0007669"/>
    <property type="project" value="TreeGrafter"/>
</dbReference>
<dbReference type="OrthoDB" id="434519at2759"/>